<keyword evidence="3" id="KW-1185">Reference proteome</keyword>
<comment type="caution">
    <text evidence="2">The sequence shown here is derived from an EMBL/GenBank/DDBJ whole genome shotgun (WGS) entry which is preliminary data.</text>
</comment>
<evidence type="ECO:0008006" key="4">
    <source>
        <dbReference type="Google" id="ProtNLM"/>
    </source>
</evidence>
<feature type="compositionally biased region" description="Basic and acidic residues" evidence="1">
    <location>
        <begin position="209"/>
        <end position="219"/>
    </location>
</feature>
<evidence type="ECO:0000313" key="2">
    <source>
        <dbReference type="EMBL" id="PYC76755.1"/>
    </source>
</evidence>
<reference evidence="2 3" key="1">
    <citation type="submission" date="2018-03" db="EMBL/GenBank/DDBJ databases">
        <title>Bioinformatic expansion and discovery of thiopeptide antibiotics.</title>
        <authorList>
            <person name="Schwalen C.J."/>
            <person name="Hudson G.A."/>
            <person name="Mitchell D.A."/>
        </authorList>
    </citation>
    <scope>NUCLEOTIDE SEQUENCE [LARGE SCALE GENOMIC DNA]</scope>
    <source>
        <strain evidence="2 3">ATCC 21389</strain>
    </source>
</reference>
<name>A0A2V4NY43_9ACTN</name>
<dbReference type="InterPro" id="IPR013494">
    <property type="entry name" value="CHP02678"/>
</dbReference>
<evidence type="ECO:0000313" key="3">
    <source>
        <dbReference type="Proteomes" id="UP000248039"/>
    </source>
</evidence>
<evidence type="ECO:0000256" key="1">
    <source>
        <dbReference type="SAM" id="MobiDB-lite"/>
    </source>
</evidence>
<dbReference type="Pfam" id="PF09661">
    <property type="entry name" value="DUF2398"/>
    <property type="match status" value="2"/>
</dbReference>
<sequence>MPGTIGDGPGWPEEVVTRAYVQHSRRRARGCAAHPWWCLRLSRRDSQAGSRTGAGEPRTGVVGSTAEGRVNGGGALRETGLATATLTLRRAVPQPPPEAPRDLAADAAELRRLAVRFAELAPEQAHELFTEAFGLYSARHFGAAPRPADADLATVSWWHGPTVHRSAPRARRERRRAGAVVLPSARRGGGRHRKGEAGALPAGRPLPTDQERQAAERQAAERRAAARLLLARPLVTAGGPGAQALGLIQRHARWLTERFAELLGYPLLVGERFARLVKSPLAPGEGEGRGLPGFTPDRYAALAGALAEVLVGPPWWAEARPLPAGLPETVTEAAWRAAVEQLTDWQVLGPVAEQGPTGEQELGTGSGRRVDVELAAALAARCRPVGPQDPPAPRTTIPVAVRRRLAESPLLLLGELTALEREWLLESRQREAAGFAEFLGLATEIRREGFALLDPADELTDLRLPGPDPLAHTALLLVERLVDQLRPLPDEPTPVAVPIAEALIDGLLGDIADEHGADRAQLADRAAFRRQVLALLHRMRLIAPGPCPSGTADRTGWALLAPAARYAAELDLAPAPGTGRHSRR</sequence>
<protein>
    <recommendedName>
        <fullName evidence="4">DUF2398 domain-containing protein</fullName>
    </recommendedName>
</protein>
<dbReference type="Proteomes" id="UP000248039">
    <property type="component" value="Unassembled WGS sequence"/>
</dbReference>
<dbReference type="EMBL" id="PYBW01000081">
    <property type="protein sequence ID" value="PYC76755.1"/>
    <property type="molecule type" value="Genomic_DNA"/>
</dbReference>
<dbReference type="AlphaFoldDB" id="A0A2V4NY43"/>
<proteinExistence type="predicted"/>
<gene>
    <name evidence="2" type="ORF">C7C46_21445</name>
</gene>
<feature type="region of interest" description="Disordered" evidence="1">
    <location>
        <begin position="183"/>
        <end position="219"/>
    </location>
</feature>
<organism evidence="2 3">
    <name type="scientific">Streptomyces tateyamensis</name>
    <dbReference type="NCBI Taxonomy" id="565073"/>
    <lineage>
        <taxon>Bacteria</taxon>
        <taxon>Bacillati</taxon>
        <taxon>Actinomycetota</taxon>
        <taxon>Actinomycetes</taxon>
        <taxon>Kitasatosporales</taxon>
        <taxon>Streptomycetaceae</taxon>
        <taxon>Streptomyces</taxon>
    </lineage>
</organism>
<dbReference type="InterPro" id="IPR013493">
    <property type="entry name" value="CHP02677"/>
</dbReference>
<dbReference type="Pfam" id="PF09660">
    <property type="entry name" value="DUF2397"/>
    <property type="match status" value="1"/>
</dbReference>
<accession>A0A2V4NY43</accession>